<evidence type="ECO:0000259" key="10">
    <source>
        <dbReference type="Pfam" id="PF02676"/>
    </source>
</evidence>
<dbReference type="Gene3D" id="3.30.1960.10">
    <property type="entry name" value="tRNA wybutosine-synthesizing-like"/>
    <property type="match status" value="1"/>
</dbReference>
<evidence type="ECO:0000256" key="5">
    <source>
        <dbReference type="ARBA" id="ARBA00022691"/>
    </source>
</evidence>
<keyword evidence="3" id="KW-0489">Methyltransferase</keyword>
<reference evidence="11 12" key="1">
    <citation type="journal article" date="2019" name="Environ. Microbiol.">
        <title>At the nexus of three kingdoms: the genome of the mycorrhizal fungus Gigaspora margarita provides insights into plant, endobacterial and fungal interactions.</title>
        <authorList>
            <person name="Venice F."/>
            <person name="Ghignone S."/>
            <person name="Salvioli di Fossalunga A."/>
            <person name="Amselem J."/>
            <person name="Novero M."/>
            <person name="Xianan X."/>
            <person name="Sedzielewska Toro K."/>
            <person name="Morin E."/>
            <person name="Lipzen A."/>
            <person name="Grigoriev I.V."/>
            <person name="Henrissat B."/>
            <person name="Martin F.M."/>
            <person name="Bonfante P."/>
        </authorList>
    </citation>
    <scope>NUCLEOTIDE SEQUENCE [LARGE SCALE GENOMIC DNA]</scope>
    <source>
        <strain evidence="11 12">BEG34</strain>
    </source>
</reference>
<keyword evidence="12" id="KW-1185">Reference proteome</keyword>
<keyword evidence="4 11" id="KW-0808">Transferase</keyword>
<dbReference type="InterPro" id="IPR003827">
    <property type="entry name" value="tRNA_yW-synthesising"/>
</dbReference>
<keyword evidence="5" id="KW-0949">S-adenosyl-L-methionine</keyword>
<sequence>MSTQSLLQTTSRRLPTTSHSVHPGFYSRKQQILASLIDPTITRTDNNNFNKYSSSKVSSPLIDETIFPIIELINKHDDYIVTSSCSGKISIISTSVNNNKCKSSKKFISGKMDSLTTIGNINSGETEYGVVYKHHDDLDDNDDSDLKLGGVGFSGKLLFVTHSKINLPKEKDLINNFLLNLIFGDEFENLISFNNIESCNLLQNNNYNLIYFKFNPMILHVEARTLDSAKNLVNLAVEIGYRDSGLLTTSKRHMVAIRTSMKLETPIAYLNLSTQKIHLLVDLSYLHLLINLSNQNFDEILRKINDLLSTLDNNLFRAIGSGDDGVKKEERRERKRRDVLARQIGLRKSGTLSDGNDGDVSTVDDESQGLDNLDNV</sequence>
<dbReference type="AlphaFoldDB" id="A0A8H3XHU1"/>
<evidence type="ECO:0000256" key="7">
    <source>
        <dbReference type="ARBA" id="ARBA00030554"/>
    </source>
</evidence>
<dbReference type="Proteomes" id="UP000439903">
    <property type="component" value="Unassembled WGS sequence"/>
</dbReference>
<dbReference type="SUPFAM" id="SSF111278">
    <property type="entry name" value="SSo0622-like"/>
    <property type="match status" value="1"/>
</dbReference>
<proteinExistence type="inferred from homology"/>
<dbReference type="GO" id="GO:0032259">
    <property type="term" value="P:methylation"/>
    <property type="evidence" value="ECO:0007669"/>
    <property type="project" value="UniProtKB-KW"/>
</dbReference>
<protein>
    <recommendedName>
        <fullName evidence="2">tRNA(Phe) 7-[(3-amino-3-carboxypropyl)-4-demethylwyosine(37)-N(4)]-methyltransferase</fullName>
        <ecNumber evidence="2">2.1.1.282</ecNumber>
    </recommendedName>
    <alternativeName>
        <fullName evidence="7">tRNA(Phe) 7-((3-amino-3-carboxypropyl)-4-demethylwyosine(37)-N(4))-methyltransferase</fullName>
    </alternativeName>
</protein>
<evidence type="ECO:0000313" key="12">
    <source>
        <dbReference type="Proteomes" id="UP000439903"/>
    </source>
</evidence>
<dbReference type="GO" id="GO:0008033">
    <property type="term" value="P:tRNA processing"/>
    <property type="evidence" value="ECO:0007669"/>
    <property type="project" value="UniProtKB-KW"/>
</dbReference>
<dbReference type="OrthoDB" id="48625at2759"/>
<dbReference type="EMBL" id="WTPW01001093">
    <property type="protein sequence ID" value="KAF0457487.1"/>
    <property type="molecule type" value="Genomic_DNA"/>
</dbReference>
<dbReference type="Pfam" id="PF02676">
    <property type="entry name" value="TYW3"/>
    <property type="match status" value="1"/>
</dbReference>
<gene>
    <name evidence="11" type="ORF">F8M41_001164</name>
</gene>
<comment type="caution">
    <text evidence="11">The sequence shown here is derived from an EMBL/GenBank/DDBJ whole genome shotgun (WGS) entry which is preliminary data.</text>
</comment>
<evidence type="ECO:0000256" key="8">
    <source>
        <dbReference type="ARBA" id="ARBA00049202"/>
    </source>
</evidence>
<feature type="region of interest" description="Disordered" evidence="9">
    <location>
        <begin position="348"/>
        <end position="376"/>
    </location>
</feature>
<organism evidence="11 12">
    <name type="scientific">Gigaspora margarita</name>
    <dbReference type="NCBI Taxonomy" id="4874"/>
    <lineage>
        <taxon>Eukaryota</taxon>
        <taxon>Fungi</taxon>
        <taxon>Fungi incertae sedis</taxon>
        <taxon>Mucoromycota</taxon>
        <taxon>Glomeromycotina</taxon>
        <taxon>Glomeromycetes</taxon>
        <taxon>Diversisporales</taxon>
        <taxon>Gigasporaceae</taxon>
        <taxon>Gigaspora</taxon>
    </lineage>
</organism>
<dbReference type="GO" id="GO:0008168">
    <property type="term" value="F:methyltransferase activity"/>
    <property type="evidence" value="ECO:0007669"/>
    <property type="project" value="UniProtKB-KW"/>
</dbReference>
<comment type="catalytic activity">
    <reaction evidence="8">
        <text>4-demethyl-7-[(3S)-3-amino-3-carboxypropyl]wyosine(37) in tRNA(Phe) + S-adenosyl-L-methionine = 7-[(3S)-3-amino-3-carboxypropyl]wyosine(37) in tRNA(Phe) + S-adenosyl-L-homocysteine + H(+)</text>
        <dbReference type="Rhea" id="RHEA:36635"/>
        <dbReference type="Rhea" id="RHEA-COMP:10378"/>
        <dbReference type="Rhea" id="RHEA-COMP:10379"/>
        <dbReference type="ChEBI" id="CHEBI:15378"/>
        <dbReference type="ChEBI" id="CHEBI:57856"/>
        <dbReference type="ChEBI" id="CHEBI:59789"/>
        <dbReference type="ChEBI" id="CHEBI:73543"/>
        <dbReference type="ChEBI" id="CHEBI:73550"/>
        <dbReference type="EC" id="2.1.1.282"/>
    </reaction>
</comment>
<evidence type="ECO:0000256" key="1">
    <source>
        <dbReference type="ARBA" id="ARBA00008569"/>
    </source>
</evidence>
<dbReference type="PANTHER" id="PTHR48418">
    <property type="entry name" value="TRNA WYBUTOSINE-SYNTHESIZING PROTEIN 3"/>
    <property type="match status" value="1"/>
</dbReference>
<evidence type="ECO:0000256" key="9">
    <source>
        <dbReference type="SAM" id="MobiDB-lite"/>
    </source>
</evidence>
<dbReference type="InterPro" id="IPR036602">
    <property type="entry name" value="tRNA_yW-synthesising-like_sf"/>
</dbReference>
<evidence type="ECO:0000256" key="6">
    <source>
        <dbReference type="ARBA" id="ARBA00022694"/>
    </source>
</evidence>
<keyword evidence="6" id="KW-0819">tRNA processing</keyword>
<evidence type="ECO:0000256" key="2">
    <source>
        <dbReference type="ARBA" id="ARBA00012750"/>
    </source>
</evidence>
<feature type="region of interest" description="Disordered" evidence="9">
    <location>
        <begin position="1"/>
        <end position="21"/>
    </location>
</feature>
<dbReference type="PANTHER" id="PTHR48418:SF1">
    <property type="entry name" value="TRNA WYBUTOSINE-SYNTHESIZING PROTEIN 3"/>
    <property type="match status" value="1"/>
</dbReference>
<name>A0A8H3XHU1_GIGMA</name>
<comment type="similarity">
    <text evidence="1">Belongs to the TYW3 family.</text>
</comment>
<accession>A0A8H3XHU1</accession>
<dbReference type="EC" id="2.1.1.282" evidence="2"/>
<evidence type="ECO:0000256" key="4">
    <source>
        <dbReference type="ARBA" id="ARBA00022679"/>
    </source>
</evidence>
<feature type="domain" description="tRNA wybutosine-synthesizing protein" evidence="10">
    <location>
        <begin position="28"/>
        <end position="312"/>
    </location>
</feature>
<evidence type="ECO:0000313" key="11">
    <source>
        <dbReference type="EMBL" id="KAF0457487.1"/>
    </source>
</evidence>
<feature type="compositionally biased region" description="Polar residues" evidence="9">
    <location>
        <begin position="1"/>
        <end position="20"/>
    </location>
</feature>
<evidence type="ECO:0000256" key="3">
    <source>
        <dbReference type="ARBA" id="ARBA00022603"/>
    </source>
</evidence>